<proteinExistence type="predicted"/>
<dbReference type="EMBL" id="QTSX02002194">
    <property type="protein sequence ID" value="KAJ9077508.1"/>
    <property type="molecule type" value="Genomic_DNA"/>
</dbReference>
<protein>
    <submittedName>
        <fullName evidence="1">Uncharacterized protein</fullName>
    </submittedName>
</protein>
<reference evidence="1" key="1">
    <citation type="submission" date="2022-04" db="EMBL/GenBank/DDBJ databases">
        <title>Genome of the entomopathogenic fungus Entomophthora muscae.</title>
        <authorList>
            <person name="Elya C."/>
            <person name="Lovett B.R."/>
            <person name="Lee E."/>
            <person name="Macias A.M."/>
            <person name="Hajek A.E."/>
            <person name="De Bivort B.L."/>
            <person name="Kasson M.T."/>
            <person name="De Fine Licht H.H."/>
            <person name="Stajich J.E."/>
        </authorList>
    </citation>
    <scope>NUCLEOTIDE SEQUENCE</scope>
    <source>
        <strain evidence="1">Berkeley</strain>
    </source>
</reference>
<evidence type="ECO:0000313" key="1">
    <source>
        <dbReference type="EMBL" id="KAJ9077508.1"/>
    </source>
</evidence>
<dbReference type="Proteomes" id="UP001165960">
    <property type="component" value="Unassembled WGS sequence"/>
</dbReference>
<keyword evidence="2" id="KW-1185">Reference proteome</keyword>
<organism evidence="1 2">
    <name type="scientific">Entomophthora muscae</name>
    <dbReference type="NCBI Taxonomy" id="34485"/>
    <lineage>
        <taxon>Eukaryota</taxon>
        <taxon>Fungi</taxon>
        <taxon>Fungi incertae sedis</taxon>
        <taxon>Zoopagomycota</taxon>
        <taxon>Entomophthoromycotina</taxon>
        <taxon>Entomophthoromycetes</taxon>
        <taxon>Entomophthorales</taxon>
        <taxon>Entomophthoraceae</taxon>
        <taxon>Entomophthora</taxon>
    </lineage>
</organism>
<comment type="caution">
    <text evidence="1">The sequence shown here is derived from an EMBL/GenBank/DDBJ whole genome shotgun (WGS) entry which is preliminary data.</text>
</comment>
<sequence>MALLFDCKCYGEDQDNLMENYSLVHSRYHELPTLQRWLMRSLATSIKLCVLCVVPVAIFTIFFLFGVKDWCLIEYTLLAWSLCEVGFYIKWKKKLQAPFERKPYAVDLSLRVALASHILNHVDDVEEMLACWMLERPVGQLRLDYFQDWIGWMFFDKRAKDMDAKEMAQAEEIHRLFEARLPQKKDPHQPIENCRVMVPTTDPMVCQPKPFVFHLGIQLVQQFAFWKLRGLGFQRHSLHGMFYWFLPGNSPEPPIMYIHGIGIGFFMYLPTLTTISQTHIGRGVLLLELPHISMAPFDVILDHDQTLRAIDAIFHRHSIVKVSLVAHSFGTLVASWINRHRSQYLSQLVLVDPVCFRIWDPALAHNFLYADPFSFLHELARFFVAQDPLVTHTLSKEVYWYESVLYPEEIAIPTTIFLASRDWVVDAAGIERYLTQRLPSDCQVVVMDAVHAACLTQMPLVSKVVAAM</sequence>
<accession>A0ACC2TSI2</accession>
<evidence type="ECO:0000313" key="2">
    <source>
        <dbReference type="Proteomes" id="UP001165960"/>
    </source>
</evidence>
<name>A0ACC2TSI2_9FUNG</name>
<gene>
    <name evidence="1" type="ORF">DSO57_1016110</name>
</gene>